<feature type="repeat" description="PPR" evidence="2">
    <location>
        <begin position="320"/>
        <end position="354"/>
    </location>
</feature>
<reference evidence="4 5" key="1">
    <citation type="journal article" date="2014" name="Science">
        <title>Plant genetics. Early allopolyploid evolution in the post-Neolithic Brassica napus oilseed genome.</title>
        <authorList>
            <person name="Chalhoub B."/>
            <person name="Denoeud F."/>
            <person name="Liu S."/>
            <person name="Parkin I.A."/>
            <person name="Tang H."/>
            <person name="Wang X."/>
            <person name="Chiquet J."/>
            <person name="Belcram H."/>
            <person name="Tong C."/>
            <person name="Samans B."/>
            <person name="Correa M."/>
            <person name="Da Silva C."/>
            <person name="Just J."/>
            <person name="Falentin C."/>
            <person name="Koh C.S."/>
            <person name="Le Clainche I."/>
            <person name="Bernard M."/>
            <person name="Bento P."/>
            <person name="Noel B."/>
            <person name="Labadie K."/>
            <person name="Alberti A."/>
            <person name="Charles M."/>
            <person name="Arnaud D."/>
            <person name="Guo H."/>
            <person name="Daviaud C."/>
            <person name="Alamery S."/>
            <person name="Jabbari K."/>
            <person name="Zhao M."/>
            <person name="Edger P.P."/>
            <person name="Chelaifa H."/>
            <person name="Tack D."/>
            <person name="Lassalle G."/>
            <person name="Mestiri I."/>
            <person name="Schnel N."/>
            <person name="Le Paslier M.C."/>
            <person name="Fan G."/>
            <person name="Renault V."/>
            <person name="Bayer P.E."/>
            <person name="Golicz A.A."/>
            <person name="Manoli S."/>
            <person name="Lee T.H."/>
            <person name="Thi V.H."/>
            <person name="Chalabi S."/>
            <person name="Hu Q."/>
            <person name="Fan C."/>
            <person name="Tollenaere R."/>
            <person name="Lu Y."/>
            <person name="Battail C."/>
            <person name="Shen J."/>
            <person name="Sidebottom C.H."/>
            <person name="Wang X."/>
            <person name="Canaguier A."/>
            <person name="Chauveau A."/>
            <person name="Berard A."/>
            <person name="Deniot G."/>
            <person name="Guan M."/>
            <person name="Liu Z."/>
            <person name="Sun F."/>
            <person name="Lim Y.P."/>
            <person name="Lyons E."/>
            <person name="Town C.D."/>
            <person name="Bancroft I."/>
            <person name="Wang X."/>
            <person name="Meng J."/>
            <person name="Ma J."/>
            <person name="Pires J.C."/>
            <person name="King G.J."/>
            <person name="Brunel D."/>
            <person name="Delourme R."/>
            <person name="Renard M."/>
            <person name="Aury J.M."/>
            <person name="Adams K.L."/>
            <person name="Batley J."/>
            <person name="Snowdon R.J."/>
            <person name="Tost J."/>
            <person name="Edwards D."/>
            <person name="Zhou Y."/>
            <person name="Hua W."/>
            <person name="Sharpe A.G."/>
            <person name="Paterson A.H."/>
            <person name="Guan C."/>
            <person name="Wincker P."/>
        </authorList>
    </citation>
    <scope>NUCLEOTIDE SEQUENCE [LARGE SCALE GENOMIC DNA]</scope>
    <source>
        <strain evidence="5">cv. Darmor-bzh</strain>
    </source>
</reference>
<dbReference type="EMBL" id="LK032464">
    <property type="protein sequence ID" value="CDY40142.1"/>
    <property type="molecule type" value="Genomic_DNA"/>
</dbReference>
<dbReference type="Gramene" id="CDY40142">
    <property type="protein sequence ID" value="CDY40142"/>
    <property type="gene ID" value="GSBRNA2T00069072001"/>
</dbReference>
<feature type="repeat" description="PPR" evidence="2">
    <location>
        <begin position="425"/>
        <end position="460"/>
    </location>
</feature>
<feature type="repeat" description="PPR" evidence="2">
    <location>
        <begin position="215"/>
        <end position="249"/>
    </location>
</feature>
<dbReference type="PANTHER" id="PTHR45613:SF65">
    <property type="entry name" value="OS08G0369200 PROTEIN"/>
    <property type="match status" value="1"/>
</dbReference>
<feature type="region of interest" description="Disordered" evidence="3">
    <location>
        <begin position="504"/>
        <end position="530"/>
    </location>
</feature>
<dbReference type="OMA" id="RFFIWAQ"/>
<dbReference type="SUPFAM" id="SSF48452">
    <property type="entry name" value="TPR-like"/>
    <property type="match status" value="1"/>
</dbReference>
<dbReference type="Proteomes" id="UP000028999">
    <property type="component" value="Unassembled WGS sequence"/>
</dbReference>
<evidence type="ECO:0000256" key="3">
    <source>
        <dbReference type="SAM" id="MobiDB-lite"/>
    </source>
</evidence>
<feature type="repeat" description="PPR" evidence="2">
    <location>
        <begin position="390"/>
        <end position="424"/>
    </location>
</feature>
<sequence>MAIRTFSSLVRATLHQPPKPNSLRFFFSTLPHDPPPPPPPPPELVNEISRVLSDHRNPKDDLEHTLTVYSPKLSSNLIEQVLKRCKNLGFPAHRFFLWARRVPGFEPSSESYHILVEILGSSKQFALLWDFLIEAGEYNYFEIGPKVFWIVFRAYSRANLPSEAIRAFNRMVEFGVKPSFDDLDQLLHSLCDRKHVEQAQEVFDKAKHCYGFAPSAKTYSILVRGWARVRDASGARKVFDEMLDRNCQVDLLAYNALLDALCKSGDVDGAYKMFQEMGKVGLEPDAYSYAIFIHAYCDADDVHSAYKVLDRMKRYELVPNVYTYNHIIKTLCKKEKIDDAYLMLDEMVQRGADPDTWTYNSIMAYHCDHCEVNRATNLISRMDRTKCLPDRHTYNMVLKLLIRIGRFDRATEMWEGMSERKFYPAVATYTVMIHGLVRKKGKLEEACRYFEMMVDDGIPPYSTTVEMLRNRLVGWGQMDVVDVLAGKMERSSSCKVREMAVEMRGRRRRVGRRSEGSEDEDSELERETYE</sequence>
<dbReference type="Pfam" id="PF13041">
    <property type="entry name" value="PPR_2"/>
    <property type="match status" value="3"/>
</dbReference>
<evidence type="ECO:0000256" key="2">
    <source>
        <dbReference type="PROSITE-ProRule" id="PRU00708"/>
    </source>
</evidence>
<dbReference type="PROSITE" id="PS51375">
    <property type="entry name" value="PPR"/>
    <property type="match status" value="8"/>
</dbReference>
<dbReference type="KEGG" id="bna:106404680"/>
<dbReference type="InterPro" id="IPR011990">
    <property type="entry name" value="TPR-like_helical_dom_sf"/>
</dbReference>
<dbReference type="Gene3D" id="1.25.40.10">
    <property type="entry name" value="Tetratricopeptide repeat domain"/>
    <property type="match status" value="3"/>
</dbReference>
<feature type="repeat" description="PPR" evidence="2">
    <location>
        <begin position="144"/>
        <end position="178"/>
    </location>
</feature>
<organism evidence="4 5">
    <name type="scientific">Brassica napus</name>
    <name type="common">Rape</name>
    <dbReference type="NCBI Taxonomy" id="3708"/>
    <lineage>
        <taxon>Eukaryota</taxon>
        <taxon>Viridiplantae</taxon>
        <taxon>Streptophyta</taxon>
        <taxon>Embryophyta</taxon>
        <taxon>Tracheophyta</taxon>
        <taxon>Spermatophyta</taxon>
        <taxon>Magnoliopsida</taxon>
        <taxon>eudicotyledons</taxon>
        <taxon>Gunneridae</taxon>
        <taxon>Pentapetalae</taxon>
        <taxon>rosids</taxon>
        <taxon>malvids</taxon>
        <taxon>Brassicales</taxon>
        <taxon>Brassicaceae</taxon>
        <taxon>Brassiceae</taxon>
        <taxon>Brassica</taxon>
    </lineage>
</organism>
<evidence type="ECO:0000313" key="4">
    <source>
        <dbReference type="EMBL" id="CDY40142.1"/>
    </source>
</evidence>
<keyword evidence="5" id="KW-1185">Reference proteome</keyword>
<dbReference type="SMR" id="A0A078HQN7"/>
<dbReference type="OrthoDB" id="185373at2759"/>
<dbReference type="PANTHER" id="PTHR45613">
    <property type="entry name" value="PENTATRICOPEPTIDE REPEAT-CONTAINING PROTEIN"/>
    <property type="match status" value="1"/>
</dbReference>
<dbReference type="PaxDb" id="3708-A0A078HQN7"/>
<keyword evidence="1" id="KW-0677">Repeat</keyword>
<protein>
    <submittedName>
        <fullName evidence="4">BnaC06g05470D protein</fullName>
    </submittedName>
</protein>
<evidence type="ECO:0000256" key="1">
    <source>
        <dbReference type="ARBA" id="ARBA00022737"/>
    </source>
</evidence>
<name>A0A078HQN7_BRANA</name>
<evidence type="ECO:0000313" key="5">
    <source>
        <dbReference type="Proteomes" id="UP000028999"/>
    </source>
</evidence>
<feature type="repeat" description="PPR" evidence="2">
    <location>
        <begin position="355"/>
        <end position="389"/>
    </location>
</feature>
<dbReference type="NCBIfam" id="TIGR00756">
    <property type="entry name" value="PPR"/>
    <property type="match status" value="8"/>
</dbReference>
<gene>
    <name evidence="4" type="primary">BnaC06g05470D</name>
    <name evidence="4" type="ORF">GSBRNA2T00069072001</name>
</gene>
<feature type="repeat" description="PPR" evidence="2">
    <location>
        <begin position="250"/>
        <end position="284"/>
    </location>
</feature>
<dbReference type="InterPro" id="IPR002885">
    <property type="entry name" value="PPR_rpt"/>
</dbReference>
<proteinExistence type="predicted"/>
<feature type="repeat" description="PPR" evidence="2">
    <location>
        <begin position="285"/>
        <end position="319"/>
    </location>
</feature>
<dbReference type="Pfam" id="PF01535">
    <property type="entry name" value="PPR"/>
    <property type="match status" value="2"/>
</dbReference>
<accession>A0A078HQN7</accession>
<dbReference type="AlphaFoldDB" id="A0A078HQN7"/>